<keyword evidence="3" id="KW-1185">Reference proteome</keyword>
<reference evidence="2 3" key="1">
    <citation type="submission" date="2019-08" db="EMBL/GenBank/DDBJ databases">
        <title>The genome of the soybean aphid Biotype 1, its phylome, world population structure and adaptation to the North American continent.</title>
        <authorList>
            <person name="Giordano R."/>
            <person name="Donthu R.K."/>
            <person name="Hernandez A.G."/>
            <person name="Wright C.L."/>
            <person name="Zimin A.V."/>
        </authorList>
    </citation>
    <scope>NUCLEOTIDE SEQUENCE [LARGE SCALE GENOMIC DNA]</scope>
    <source>
        <tissue evidence="2">Whole aphids</tissue>
    </source>
</reference>
<comment type="caution">
    <text evidence="2">The sequence shown here is derived from an EMBL/GenBank/DDBJ whole genome shotgun (WGS) entry which is preliminary data.</text>
</comment>
<gene>
    <name evidence="2" type="ORF">AGLY_008663</name>
</gene>
<name>A0A6G0TMX3_APHGL</name>
<accession>A0A6G0TMX3</accession>
<dbReference type="OrthoDB" id="6618564at2759"/>
<organism evidence="2 3">
    <name type="scientific">Aphis glycines</name>
    <name type="common">Soybean aphid</name>
    <dbReference type="NCBI Taxonomy" id="307491"/>
    <lineage>
        <taxon>Eukaryota</taxon>
        <taxon>Metazoa</taxon>
        <taxon>Ecdysozoa</taxon>
        <taxon>Arthropoda</taxon>
        <taxon>Hexapoda</taxon>
        <taxon>Insecta</taxon>
        <taxon>Pterygota</taxon>
        <taxon>Neoptera</taxon>
        <taxon>Paraneoptera</taxon>
        <taxon>Hemiptera</taxon>
        <taxon>Sternorrhyncha</taxon>
        <taxon>Aphidomorpha</taxon>
        <taxon>Aphidoidea</taxon>
        <taxon>Aphididae</taxon>
        <taxon>Aphidini</taxon>
        <taxon>Aphis</taxon>
        <taxon>Aphis</taxon>
    </lineage>
</organism>
<evidence type="ECO:0000256" key="1">
    <source>
        <dbReference type="SAM" id="MobiDB-lite"/>
    </source>
</evidence>
<proteinExistence type="predicted"/>
<evidence type="ECO:0000313" key="3">
    <source>
        <dbReference type="Proteomes" id="UP000475862"/>
    </source>
</evidence>
<evidence type="ECO:0000313" key="2">
    <source>
        <dbReference type="EMBL" id="KAE9534573.1"/>
    </source>
</evidence>
<protein>
    <recommendedName>
        <fullName evidence="4">Pre-C2HC domain-containing protein</fullName>
    </recommendedName>
</protein>
<dbReference type="PANTHER" id="PTHR33273:SF2">
    <property type="entry name" value="ENDONUCLEASE_EXONUCLEASE_PHOSPHATASE DOMAIN-CONTAINING PROTEIN"/>
    <property type="match status" value="1"/>
</dbReference>
<dbReference type="Proteomes" id="UP000475862">
    <property type="component" value="Unassembled WGS sequence"/>
</dbReference>
<sequence length="257" mass="30141">MDIEEVNQKIPSLYIYEINDYIAFLNEISPVITADFNFHNKNIFLKLNLSIVDDFRSVTKYFSENNIKYHTYQLPEDRNISIIIRNLPTSIFEAEIFVELSDLKFNVTSVTRQQNRHKSPIPIVAVILDKSEKNIFSLDRLLQCIIMVENRKTDNSIPQCQNCQRFNHTKNFCKLPPRCIKCPEQHHYSECTKDINSPPTCVNCNENHPANYKGCKIYKQIKNHSKAKSHKDPPKHLQIIPESKEQNAFQPYIRTQQ</sequence>
<dbReference type="AlphaFoldDB" id="A0A6G0TMX3"/>
<feature type="region of interest" description="Disordered" evidence="1">
    <location>
        <begin position="225"/>
        <end position="257"/>
    </location>
</feature>
<evidence type="ECO:0008006" key="4">
    <source>
        <dbReference type="Google" id="ProtNLM"/>
    </source>
</evidence>
<dbReference type="PANTHER" id="PTHR33273">
    <property type="entry name" value="DOMAIN-CONTAINING PROTEIN, PUTATIVE-RELATED"/>
    <property type="match status" value="1"/>
</dbReference>
<dbReference type="EMBL" id="VYZN01000028">
    <property type="protein sequence ID" value="KAE9534573.1"/>
    <property type="molecule type" value="Genomic_DNA"/>
</dbReference>
<feature type="compositionally biased region" description="Polar residues" evidence="1">
    <location>
        <begin position="246"/>
        <end position="257"/>
    </location>
</feature>